<organism evidence="6 7">
    <name type="scientific">Gossypium arboreum</name>
    <name type="common">Tree cotton</name>
    <name type="synonym">Gossypium nanking</name>
    <dbReference type="NCBI Taxonomy" id="29729"/>
    <lineage>
        <taxon>Eukaryota</taxon>
        <taxon>Viridiplantae</taxon>
        <taxon>Streptophyta</taxon>
        <taxon>Embryophyta</taxon>
        <taxon>Tracheophyta</taxon>
        <taxon>Spermatophyta</taxon>
        <taxon>Magnoliopsida</taxon>
        <taxon>eudicotyledons</taxon>
        <taxon>Gunneridae</taxon>
        <taxon>Pentapetalae</taxon>
        <taxon>rosids</taxon>
        <taxon>malvids</taxon>
        <taxon>Malvales</taxon>
        <taxon>Malvaceae</taxon>
        <taxon>Malvoideae</taxon>
        <taxon>Gossypium</taxon>
    </lineage>
</organism>
<dbReference type="AlphaFoldDB" id="A0A0B0PD64"/>
<dbReference type="GO" id="GO:0005680">
    <property type="term" value="C:anaphase-promoting complex"/>
    <property type="evidence" value="ECO:0007669"/>
    <property type="project" value="TreeGrafter"/>
</dbReference>
<keyword evidence="7" id="KW-1185">Reference proteome</keyword>
<dbReference type="PANTHER" id="PTHR19918">
    <property type="entry name" value="CELL DIVISION CYCLE 20 CDC20 FIZZY -RELATED"/>
    <property type="match status" value="1"/>
</dbReference>
<dbReference type="GO" id="GO:0010997">
    <property type="term" value="F:anaphase-promoting complex binding"/>
    <property type="evidence" value="ECO:0007669"/>
    <property type="project" value="InterPro"/>
</dbReference>
<reference evidence="7" key="1">
    <citation type="submission" date="2014-09" db="EMBL/GenBank/DDBJ databases">
        <authorList>
            <person name="Mudge J."/>
            <person name="Ramaraj T."/>
            <person name="Lindquist I.E."/>
            <person name="Bharti A.K."/>
            <person name="Sundararajan A."/>
            <person name="Cameron C.T."/>
            <person name="Woodward J.E."/>
            <person name="May G.D."/>
            <person name="Brubaker C."/>
            <person name="Broadhvest J."/>
            <person name="Wilkins T.A."/>
        </authorList>
    </citation>
    <scope>NUCLEOTIDE SEQUENCE</scope>
    <source>
        <strain evidence="7">cv. AKA8401</strain>
    </source>
</reference>
<keyword evidence="4" id="KW-0498">Mitosis</keyword>
<dbReference type="GO" id="GO:1990757">
    <property type="term" value="F:ubiquitin ligase activator activity"/>
    <property type="evidence" value="ECO:0007669"/>
    <property type="project" value="TreeGrafter"/>
</dbReference>
<keyword evidence="5" id="KW-0131">Cell cycle</keyword>
<dbReference type="InterPro" id="IPR033010">
    <property type="entry name" value="Cdc20/Fizzy"/>
</dbReference>
<gene>
    <name evidence="6" type="ORF">F383_28517</name>
</gene>
<evidence type="ECO:0000256" key="2">
    <source>
        <dbReference type="ARBA" id="ARBA00022618"/>
    </source>
</evidence>
<dbReference type="GO" id="GO:1905786">
    <property type="term" value="P:positive regulation of anaphase-promoting complex-dependent catabolic process"/>
    <property type="evidence" value="ECO:0007669"/>
    <property type="project" value="TreeGrafter"/>
</dbReference>
<dbReference type="Proteomes" id="UP000032142">
    <property type="component" value="Unassembled WGS sequence"/>
</dbReference>
<accession>A0A0B0PD64</accession>
<sequence>MAWNSHFLTTRGMDGMIVNNNVRIRSHVVKTYRGYRQKVCGLKWSASGQQLASGGMIVLFTYGICPRHLQIHQHNGYIG</sequence>
<dbReference type="EMBL" id="KN423161">
    <property type="protein sequence ID" value="KHG22875.1"/>
    <property type="molecule type" value="Genomic_DNA"/>
</dbReference>
<keyword evidence="1" id="KW-0853">WD repeat</keyword>
<evidence type="ECO:0000313" key="6">
    <source>
        <dbReference type="EMBL" id="KHG22875.1"/>
    </source>
</evidence>
<evidence type="ECO:0000256" key="5">
    <source>
        <dbReference type="ARBA" id="ARBA00023306"/>
    </source>
</evidence>
<dbReference type="PANTHER" id="PTHR19918:SF8">
    <property type="entry name" value="FI02843P"/>
    <property type="match status" value="1"/>
</dbReference>
<evidence type="ECO:0000256" key="3">
    <source>
        <dbReference type="ARBA" id="ARBA00022737"/>
    </source>
</evidence>
<dbReference type="SUPFAM" id="SSF50978">
    <property type="entry name" value="WD40 repeat-like"/>
    <property type="match status" value="1"/>
</dbReference>
<name>A0A0B0PD64_GOSAR</name>
<keyword evidence="2" id="KW-0132">Cell division</keyword>
<protein>
    <submittedName>
        <fullName evidence="6">Anaphase-promoting complex subunit cdc20</fullName>
    </submittedName>
</protein>
<dbReference type="GO" id="GO:0031145">
    <property type="term" value="P:anaphase-promoting complex-dependent catabolic process"/>
    <property type="evidence" value="ECO:0007669"/>
    <property type="project" value="TreeGrafter"/>
</dbReference>
<dbReference type="InterPro" id="IPR036322">
    <property type="entry name" value="WD40_repeat_dom_sf"/>
</dbReference>
<proteinExistence type="predicted"/>
<dbReference type="GO" id="GO:0051301">
    <property type="term" value="P:cell division"/>
    <property type="evidence" value="ECO:0007669"/>
    <property type="project" value="UniProtKB-KW"/>
</dbReference>
<keyword evidence="3" id="KW-0677">Repeat</keyword>
<evidence type="ECO:0000256" key="1">
    <source>
        <dbReference type="ARBA" id="ARBA00022574"/>
    </source>
</evidence>
<evidence type="ECO:0000313" key="7">
    <source>
        <dbReference type="Proteomes" id="UP000032142"/>
    </source>
</evidence>
<evidence type="ECO:0000256" key="4">
    <source>
        <dbReference type="ARBA" id="ARBA00022776"/>
    </source>
</evidence>
<dbReference type="InterPro" id="IPR015943">
    <property type="entry name" value="WD40/YVTN_repeat-like_dom_sf"/>
</dbReference>
<dbReference type="Gene3D" id="2.130.10.10">
    <property type="entry name" value="YVTN repeat-like/Quinoprotein amine dehydrogenase"/>
    <property type="match status" value="1"/>
</dbReference>